<dbReference type="InterPro" id="IPR043128">
    <property type="entry name" value="Rev_trsase/Diguanyl_cyclase"/>
</dbReference>
<accession>A0ABW4K064</accession>
<name>A0ABW4K064_9HYPH</name>
<evidence type="ECO:0000256" key="1">
    <source>
        <dbReference type="SAM" id="Phobius"/>
    </source>
</evidence>
<dbReference type="EMBL" id="JBHUFA010000016">
    <property type="protein sequence ID" value="MFD1697645.1"/>
    <property type="molecule type" value="Genomic_DNA"/>
</dbReference>
<dbReference type="CDD" id="cd01948">
    <property type="entry name" value="EAL"/>
    <property type="match status" value="1"/>
</dbReference>
<reference evidence="6" key="1">
    <citation type="journal article" date="2019" name="Int. J. Syst. Evol. Microbiol.">
        <title>The Global Catalogue of Microorganisms (GCM) 10K type strain sequencing project: providing services to taxonomists for standard genome sequencing and annotation.</title>
        <authorList>
            <consortium name="The Broad Institute Genomics Platform"/>
            <consortium name="The Broad Institute Genome Sequencing Center for Infectious Disease"/>
            <person name="Wu L."/>
            <person name="Ma J."/>
        </authorList>
    </citation>
    <scope>NUCLEOTIDE SEQUENCE [LARGE SCALE GENOMIC DNA]</scope>
    <source>
        <strain evidence="6">JCM 3369</strain>
    </source>
</reference>
<dbReference type="InterPro" id="IPR035919">
    <property type="entry name" value="EAL_sf"/>
</dbReference>
<dbReference type="PANTHER" id="PTHR44757:SF2">
    <property type="entry name" value="BIOFILM ARCHITECTURE MAINTENANCE PROTEIN MBAA"/>
    <property type="match status" value="1"/>
</dbReference>
<dbReference type="CDD" id="cd01949">
    <property type="entry name" value="GGDEF"/>
    <property type="match status" value="1"/>
</dbReference>
<dbReference type="PROSITE" id="PS50885">
    <property type="entry name" value="HAMP"/>
    <property type="match status" value="1"/>
</dbReference>
<proteinExistence type="predicted"/>
<protein>
    <submittedName>
        <fullName evidence="5">Bifunctional diguanylate cyclase/phosphodiesterase</fullName>
    </submittedName>
</protein>
<dbReference type="Gene3D" id="3.20.20.450">
    <property type="entry name" value="EAL domain"/>
    <property type="match status" value="1"/>
</dbReference>
<dbReference type="PROSITE" id="PS50887">
    <property type="entry name" value="GGDEF"/>
    <property type="match status" value="1"/>
</dbReference>
<dbReference type="PANTHER" id="PTHR44757">
    <property type="entry name" value="DIGUANYLATE CYCLASE DGCP"/>
    <property type="match status" value="1"/>
</dbReference>
<dbReference type="PROSITE" id="PS50883">
    <property type="entry name" value="EAL"/>
    <property type="match status" value="1"/>
</dbReference>
<gene>
    <name evidence="5" type="ORF">ACFSC7_19165</name>
</gene>
<dbReference type="Proteomes" id="UP001597327">
    <property type="component" value="Unassembled WGS sequence"/>
</dbReference>
<keyword evidence="1" id="KW-0812">Transmembrane</keyword>
<dbReference type="Pfam" id="PF00672">
    <property type="entry name" value="HAMP"/>
    <property type="match status" value="1"/>
</dbReference>
<dbReference type="Gene3D" id="3.30.70.270">
    <property type="match status" value="1"/>
</dbReference>
<feature type="domain" description="GGDEF" evidence="4">
    <location>
        <begin position="280"/>
        <end position="421"/>
    </location>
</feature>
<comment type="caution">
    <text evidence="5">The sequence shown here is derived from an EMBL/GenBank/DDBJ whole genome shotgun (WGS) entry which is preliminary data.</text>
</comment>
<dbReference type="InterPro" id="IPR001633">
    <property type="entry name" value="EAL_dom"/>
</dbReference>
<dbReference type="InterPro" id="IPR029151">
    <property type="entry name" value="Sensor-like_sf"/>
</dbReference>
<dbReference type="InterPro" id="IPR052155">
    <property type="entry name" value="Biofilm_reg_signaling"/>
</dbReference>
<keyword evidence="6" id="KW-1185">Reference proteome</keyword>
<dbReference type="Pfam" id="PF00990">
    <property type="entry name" value="GGDEF"/>
    <property type="match status" value="1"/>
</dbReference>
<dbReference type="Gene3D" id="6.10.340.10">
    <property type="match status" value="1"/>
</dbReference>
<dbReference type="SUPFAM" id="SSF103190">
    <property type="entry name" value="Sensory domain-like"/>
    <property type="match status" value="1"/>
</dbReference>
<dbReference type="RefSeq" id="WP_149893188.1">
    <property type="nucleotide sequence ID" value="NZ_JBHUFA010000016.1"/>
</dbReference>
<dbReference type="SUPFAM" id="SSF55073">
    <property type="entry name" value="Nucleotide cyclase"/>
    <property type="match status" value="1"/>
</dbReference>
<dbReference type="NCBIfam" id="TIGR00254">
    <property type="entry name" value="GGDEF"/>
    <property type="match status" value="1"/>
</dbReference>
<dbReference type="SMART" id="SM00304">
    <property type="entry name" value="HAMP"/>
    <property type="match status" value="1"/>
</dbReference>
<keyword evidence="1" id="KW-1133">Transmembrane helix</keyword>
<evidence type="ECO:0000259" key="3">
    <source>
        <dbReference type="PROSITE" id="PS50885"/>
    </source>
</evidence>
<keyword evidence="1" id="KW-0472">Membrane</keyword>
<sequence>MRDARIFFQSVRSVLGRVFIRSALYITALLFAFAGLSGYVYHQAQSERADQQFLQMAGSHANMLATLGAVAIGNSDHREVRRLADAMRHELNVTGVDIFDANGTTFLDELARPPISSASVREVLRTGREIIQKRGIRLALYSPVVNSGRVDGVIFLAMRQEQAAAANAALLRQTLLTTGLFVLVSLPLCAYLLHRSTRGISRVTQAANEAAQGFLDTSLTPQGTGEVRELQVAFSTMAQRLRATIQRIEYMANVDHVTCLPNRLKFGNILTKRIDQEKGASGGLFLIDLDRFKAINDMHGHEVGDRLLLLVAERLSALTQKMVDDGLETTPVLSRWSGDEFMILIPGVTDQDVLHVLAEEILRGLRQPFRVDNHLFKVRASIGVCIYPDQAATSDDILRCADMAMFSAKQSGRDRCSFFNVQIRKAAEERERIEHHLRDALAQNEFSVVYQPKVHMTTGRIIGSEALLRWNNPELGQVSPFRFVPLAEECGLMPAIGEFVLQRSLSDMRDMRRSGHDLTIAINVSPVQFQADFFTDRTLGVLGESNFPLERVELEITESALGASPQQIRQQMMPLKDEGVSFAIDDFGTGFSNLGTLTSLPFDTLKIDRSFVTRIDEDEERRNLVQVILLMARQLNMKTVAEGIETEMERRYLGTWGANIGQGYLWSPPVSLAAFRELVEQETVFDMSGTMQSRTSAHL</sequence>
<dbReference type="SMART" id="SM00052">
    <property type="entry name" value="EAL"/>
    <property type="match status" value="1"/>
</dbReference>
<evidence type="ECO:0000313" key="5">
    <source>
        <dbReference type="EMBL" id="MFD1697645.1"/>
    </source>
</evidence>
<dbReference type="SUPFAM" id="SSF141868">
    <property type="entry name" value="EAL domain-like"/>
    <property type="match status" value="1"/>
</dbReference>
<evidence type="ECO:0000259" key="2">
    <source>
        <dbReference type="PROSITE" id="PS50883"/>
    </source>
</evidence>
<evidence type="ECO:0000313" key="6">
    <source>
        <dbReference type="Proteomes" id="UP001597327"/>
    </source>
</evidence>
<dbReference type="SMART" id="SM00267">
    <property type="entry name" value="GGDEF"/>
    <property type="match status" value="1"/>
</dbReference>
<dbReference type="InterPro" id="IPR003660">
    <property type="entry name" value="HAMP_dom"/>
</dbReference>
<dbReference type="Pfam" id="PF00563">
    <property type="entry name" value="EAL"/>
    <property type="match status" value="1"/>
</dbReference>
<evidence type="ECO:0000259" key="4">
    <source>
        <dbReference type="PROSITE" id="PS50887"/>
    </source>
</evidence>
<feature type="domain" description="HAMP" evidence="3">
    <location>
        <begin position="194"/>
        <end position="246"/>
    </location>
</feature>
<feature type="domain" description="EAL" evidence="2">
    <location>
        <begin position="430"/>
        <end position="683"/>
    </location>
</feature>
<dbReference type="CDD" id="cd06225">
    <property type="entry name" value="HAMP"/>
    <property type="match status" value="1"/>
</dbReference>
<dbReference type="InterPro" id="IPR000160">
    <property type="entry name" value="GGDEF_dom"/>
</dbReference>
<dbReference type="InterPro" id="IPR029787">
    <property type="entry name" value="Nucleotide_cyclase"/>
</dbReference>
<feature type="transmembrane region" description="Helical" evidence="1">
    <location>
        <begin position="20"/>
        <end position="41"/>
    </location>
</feature>
<organism evidence="5 6">
    <name type="scientific">Roseibium aestuarii</name>
    <dbReference type="NCBI Taxonomy" id="2600299"/>
    <lineage>
        <taxon>Bacteria</taxon>
        <taxon>Pseudomonadati</taxon>
        <taxon>Pseudomonadota</taxon>
        <taxon>Alphaproteobacteria</taxon>
        <taxon>Hyphomicrobiales</taxon>
        <taxon>Stappiaceae</taxon>
        <taxon>Roseibium</taxon>
    </lineage>
</organism>